<dbReference type="EMBL" id="QTSX02004307">
    <property type="protein sequence ID" value="KAJ9066106.1"/>
    <property type="molecule type" value="Genomic_DNA"/>
</dbReference>
<protein>
    <submittedName>
        <fullName evidence="1">Uncharacterized protein</fullName>
    </submittedName>
</protein>
<evidence type="ECO:0000313" key="2">
    <source>
        <dbReference type="Proteomes" id="UP001165960"/>
    </source>
</evidence>
<name>A0ACC2SUP8_9FUNG</name>
<keyword evidence="2" id="KW-1185">Reference proteome</keyword>
<organism evidence="1 2">
    <name type="scientific">Entomophthora muscae</name>
    <dbReference type="NCBI Taxonomy" id="34485"/>
    <lineage>
        <taxon>Eukaryota</taxon>
        <taxon>Fungi</taxon>
        <taxon>Fungi incertae sedis</taxon>
        <taxon>Zoopagomycota</taxon>
        <taxon>Entomophthoromycotina</taxon>
        <taxon>Entomophthoromycetes</taxon>
        <taxon>Entomophthorales</taxon>
        <taxon>Entomophthoraceae</taxon>
        <taxon>Entomophthora</taxon>
    </lineage>
</organism>
<accession>A0ACC2SUP8</accession>
<dbReference type="Proteomes" id="UP001165960">
    <property type="component" value="Unassembled WGS sequence"/>
</dbReference>
<reference evidence="1" key="1">
    <citation type="submission" date="2022-04" db="EMBL/GenBank/DDBJ databases">
        <title>Genome of the entomopathogenic fungus Entomophthora muscae.</title>
        <authorList>
            <person name="Elya C."/>
            <person name="Lovett B.R."/>
            <person name="Lee E."/>
            <person name="Macias A.M."/>
            <person name="Hajek A.E."/>
            <person name="De Bivort B.L."/>
            <person name="Kasson M.T."/>
            <person name="De Fine Licht H.H."/>
            <person name="Stajich J.E."/>
        </authorList>
    </citation>
    <scope>NUCLEOTIDE SEQUENCE</scope>
    <source>
        <strain evidence="1">Berkeley</strain>
    </source>
</reference>
<gene>
    <name evidence="1" type="ORF">DSO57_1012951</name>
</gene>
<comment type="caution">
    <text evidence="1">The sequence shown here is derived from an EMBL/GenBank/DDBJ whole genome shotgun (WGS) entry which is preliminary data.</text>
</comment>
<evidence type="ECO:0000313" key="1">
    <source>
        <dbReference type="EMBL" id="KAJ9066106.1"/>
    </source>
</evidence>
<proteinExistence type="predicted"/>
<sequence length="129" mass="14088">MHLLENIPGRAQDIFATSENVPNPLPSPPSEIPAPLVQEEGLSIQESAHKHAPWLLGGMILVGLDSYFPQLSAMSSLWTPLQAAIPILHWMVSLCILPPGWEPNLVSLSPLSHTQEQNNCDALLDKLSQ</sequence>